<feature type="region of interest" description="Disordered" evidence="1">
    <location>
        <begin position="1"/>
        <end position="26"/>
    </location>
</feature>
<evidence type="ECO:0000313" key="3">
    <source>
        <dbReference type="Proteomes" id="UP000268093"/>
    </source>
</evidence>
<evidence type="ECO:0000313" key="2">
    <source>
        <dbReference type="EMBL" id="RUP44552.1"/>
    </source>
</evidence>
<comment type="caution">
    <text evidence="2">The sequence shown here is derived from an EMBL/GenBank/DDBJ whole genome shotgun (WGS) entry which is preliminary data.</text>
</comment>
<dbReference type="EMBL" id="RBNI01008737">
    <property type="protein sequence ID" value="RUP44552.1"/>
    <property type="molecule type" value="Genomic_DNA"/>
</dbReference>
<evidence type="ECO:0000256" key="1">
    <source>
        <dbReference type="SAM" id="MobiDB-lite"/>
    </source>
</evidence>
<accession>A0A433D135</accession>
<dbReference type="AlphaFoldDB" id="A0A433D135"/>
<name>A0A433D135_9FUNG</name>
<dbReference type="Proteomes" id="UP000268093">
    <property type="component" value="Unassembled WGS sequence"/>
</dbReference>
<reference evidence="2 3" key="1">
    <citation type="journal article" date="2018" name="New Phytol.">
        <title>Phylogenomics of Endogonaceae and evolution of mycorrhizas within Mucoromycota.</title>
        <authorList>
            <person name="Chang Y."/>
            <person name="Desiro A."/>
            <person name="Na H."/>
            <person name="Sandor L."/>
            <person name="Lipzen A."/>
            <person name="Clum A."/>
            <person name="Barry K."/>
            <person name="Grigoriev I.V."/>
            <person name="Martin F.M."/>
            <person name="Stajich J.E."/>
            <person name="Smith M.E."/>
            <person name="Bonito G."/>
            <person name="Spatafora J.W."/>
        </authorList>
    </citation>
    <scope>NUCLEOTIDE SEQUENCE [LARGE SCALE GENOMIC DNA]</scope>
    <source>
        <strain evidence="2 3">GMNB39</strain>
    </source>
</reference>
<gene>
    <name evidence="2" type="ORF">BC936DRAFT_149303</name>
</gene>
<protein>
    <submittedName>
        <fullName evidence="2">Uncharacterized protein</fullName>
    </submittedName>
</protein>
<sequence>MTSEMTQALESYDQVPTLLSQRPSEKSDELLNWSEEALYRAALLRARLGYVSGFPPVSRGVFLYAYVSQGEATT</sequence>
<keyword evidence="3" id="KW-1185">Reference proteome</keyword>
<proteinExistence type="predicted"/>
<organism evidence="2 3">
    <name type="scientific">Jimgerdemannia flammicorona</name>
    <dbReference type="NCBI Taxonomy" id="994334"/>
    <lineage>
        <taxon>Eukaryota</taxon>
        <taxon>Fungi</taxon>
        <taxon>Fungi incertae sedis</taxon>
        <taxon>Mucoromycota</taxon>
        <taxon>Mucoromycotina</taxon>
        <taxon>Endogonomycetes</taxon>
        <taxon>Endogonales</taxon>
        <taxon>Endogonaceae</taxon>
        <taxon>Jimgerdemannia</taxon>
    </lineage>
</organism>